<keyword evidence="1" id="KW-0802">TPR repeat</keyword>
<protein>
    <submittedName>
        <fullName evidence="2">TPR_REGION domain-containing protein</fullName>
    </submittedName>
</protein>
<proteinExistence type="predicted"/>
<dbReference type="GO" id="GO:0005680">
    <property type="term" value="C:anaphase-promoting complex"/>
    <property type="evidence" value="ECO:0007669"/>
    <property type="project" value="TreeGrafter"/>
</dbReference>
<dbReference type="AlphaFoldDB" id="A0A183D4V6"/>
<dbReference type="GO" id="GO:0051301">
    <property type="term" value="P:cell division"/>
    <property type="evidence" value="ECO:0007669"/>
    <property type="project" value="TreeGrafter"/>
</dbReference>
<dbReference type="SMART" id="SM00028">
    <property type="entry name" value="TPR"/>
    <property type="match status" value="2"/>
</dbReference>
<sequence length="86" mass="9832">LLADTDPQDYRGWYGLGQLYDILKMPSYSLYYYQKAHTCRPNDSRMLVALGEVYVRLSRIADAQNCYLKAYKVGDVEGTALMLLGK</sequence>
<dbReference type="InterPro" id="IPR019734">
    <property type="entry name" value="TPR_rpt"/>
</dbReference>
<organism evidence="2">
    <name type="scientific">Gongylonema pulchrum</name>
    <dbReference type="NCBI Taxonomy" id="637853"/>
    <lineage>
        <taxon>Eukaryota</taxon>
        <taxon>Metazoa</taxon>
        <taxon>Ecdysozoa</taxon>
        <taxon>Nematoda</taxon>
        <taxon>Chromadorea</taxon>
        <taxon>Rhabditida</taxon>
        <taxon>Spirurina</taxon>
        <taxon>Spiruromorpha</taxon>
        <taxon>Spiruroidea</taxon>
        <taxon>Gongylonematidae</taxon>
        <taxon>Gongylonema</taxon>
    </lineage>
</organism>
<dbReference type="Gene3D" id="1.25.40.10">
    <property type="entry name" value="Tetratricopeptide repeat domain"/>
    <property type="match status" value="1"/>
</dbReference>
<dbReference type="SUPFAM" id="SSF48452">
    <property type="entry name" value="TPR-like"/>
    <property type="match status" value="1"/>
</dbReference>
<dbReference type="GO" id="GO:0045842">
    <property type="term" value="P:positive regulation of mitotic metaphase/anaphase transition"/>
    <property type="evidence" value="ECO:0007669"/>
    <property type="project" value="TreeGrafter"/>
</dbReference>
<dbReference type="PANTHER" id="PTHR12558:SF10">
    <property type="entry name" value="CELL DIVISION CYCLE PROTEIN 23 HOMOLOG"/>
    <property type="match status" value="1"/>
</dbReference>
<dbReference type="PANTHER" id="PTHR12558">
    <property type="entry name" value="CELL DIVISION CYCLE 16,23,27"/>
    <property type="match status" value="1"/>
</dbReference>
<evidence type="ECO:0000256" key="1">
    <source>
        <dbReference type="ARBA" id="ARBA00022803"/>
    </source>
</evidence>
<reference evidence="2" key="1">
    <citation type="submission" date="2016-06" db="UniProtKB">
        <authorList>
            <consortium name="WormBaseParasite"/>
        </authorList>
    </citation>
    <scope>IDENTIFICATION</scope>
</reference>
<dbReference type="InterPro" id="IPR011990">
    <property type="entry name" value="TPR-like_helical_dom_sf"/>
</dbReference>
<evidence type="ECO:0000313" key="2">
    <source>
        <dbReference type="WBParaSite" id="GPUH_0000375401-mRNA-1"/>
    </source>
</evidence>
<dbReference type="WBParaSite" id="GPUH_0000375401-mRNA-1">
    <property type="protein sequence ID" value="GPUH_0000375401-mRNA-1"/>
    <property type="gene ID" value="GPUH_0000375401"/>
</dbReference>
<name>A0A183D4V6_9BILA</name>
<accession>A0A183D4V6</accession>
<dbReference type="GO" id="GO:0016567">
    <property type="term" value="P:protein ubiquitination"/>
    <property type="evidence" value="ECO:0007669"/>
    <property type="project" value="TreeGrafter"/>
</dbReference>
<dbReference type="GO" id="GO:0031145">
    <property type="term" value="P:anaphase-promoting complex-dependent catabolic process"/>
    <property type="evidence" value="ECO:0007669"/>
    <property type="project" value="TreeGrafter"/>
</dbReference>